<sequence>KTKQLIKHILAINFAFSAIKSFLEFELTCSLNPFHEKILLRNFEKSQSILRSYMELIRKIKKI</sequence>
<evidence type="ECO:0000313" key="2">
    <source>
        <dbReference type="Proteomes" id="UP000276133"/>
    </source>
</evidence>
<gene>
    <name evidence="1" type="ORF">BpHYR1_028402</name>
</gene>
<organism evidence="1 2">
    <name type="scientific">Brachionus plicatilis</name>
    <name type="common">Marine rotifer</name>
    <name type="synonym">Brachionus muelleri</name>
    <dbReference type="NCBI Taxonomy" id="10195"/>
    <lineage>
        <taxon>Eukaryota</taxon>
        <taxon>Metazoa</taxon>
        <taxon>Spiralia</taxon>
        <taxon>Gnathifera</taxon>
        <taxon>Rotifera</taxon>
        <taxon>Eurotatoria</taxon>
        <taxon>Monogononta</taxon>
        <taxon>Pseudotrocha</taxon>
        <taxon>Ploima</taxon>
        <taxon>Brachionidae</taxon>
        <taxon>Brachionus</taxon>
    </lineage>
</organism>
<accession>A0A3M7SZG5</accession>
<evidence type="ECO:0000313" key="1">
    <source>
        <dbReference type="EMBL" id="RNA41142.1"/>
    </source>
</evidence>
<proteinExistence type="predicted"/>
<reference evidence="1 2" key="1">
    <citation type="journal article" date="2018" name="Sci. Rep.">
        <title>Genomic signatures of local adaptation to the degree of environmental predictability in rotifers.</title>
        <authorList>
            <person name="Franch-Gras L."/>
            <person name="Hahn C."/>
            <person name="Garcia-Roger E.M."/>
            <person name="Carmona M.J."/>
            <person name="Serra M."/>
            <person name="Gomez A."/>
        </authorList>
    </citation>
    <scope>NUCLEOTIDE SEQUENCE [LARGE SCALE GENOMIC DNA]</scope>
    <source>
        <strain evidence="1">HYR1</strain>
    </source>
</reference>
<dbReference type="AlphaFoldDB" id="A0A3M7SZG5"/>
<comment type="caution">
    <text evidence="1">The sequence shown here is derived from an EMBL/GenBank/DDBJ whole genome shotgun (WGS) entry which is preliminary data.</text>
</comment>
<name>A0A3M7SZG5_BRAPC</name>
<protein>
    <submittedName>
        <fullName evidence="1">Uncharacterized protein</fullName>
    </submittedName>
</protein>
<dbReference type="Proteomes" id="UP000276133">
    <property type="component" value="Unassembled WGS sequence"/>
</dbReference>
<keyword evidence="2" id="KW-1185">Reference proteome</keyword>
<dbReference type="EMBL" id="REGN01000549">
    <property type="protein sequence ID" value="RNA41142.1"/>
    <property type="molecule type" value="Genomic_DNA"/>
</dbReference>
<feature type="non-terminal residue" evidence="1">
    <location>
        <position position="1"/>
    </location>
</feature>